<dbReference type="Proteomes" id="UP000729402">
    <property type="component" value="Unassembled WGS sequence"/>
</dbReference>
<dbReference type="EMBL" id="JAAALK010000080">
    <property type="protein sequence ID" value="KAG8094312.1"/>
    <property type="molecule type" value="Genomic_DNA"/>
</dbReference>
<reference evidence="1" key="1">
    <citation type="journal article" date="2021" name="bioRxiv">
        <title>Whole Genome Assembly and Annotation of Northern Wild Rice, Zizania palustris L., Supports a Whole Genome Duplication in the Zizania Genus.</title>
        <authorList>
            <person name="Haas M."/>
            <person name="Kono T."/>
            <person name="Macchietto M."/>
            <person name="Millas R."/>
            <person name="McGilp L."/>
            <person name="Shao M."/>
            <person name="Duquette J."/>
            <person name="Hirsch C.N."/>
            <person name="Kimball J."/>
        </authorList>
    </citation>
    <scope>NUCLEOTIDE SEQUENCE</scope>
    <source>
        <tissue evidence="1">Fresh leaf tissue</tissue>
    </source>
</reference>
<protein>
    <submittedName>
        <fullName evidence="1">Uncharacterized protein</fullName>
    </submittedName>
</protein>
<gene>
    <name evidence="1" type="ORF">GUJ93_ZPchr0012g18977</name>
</gene>
<keyword evidence="2" id="KW-1185">Reference proteome</keyword>
<dbReference type="AlphaFoldDB" id="A0A8J5WTA0"/>
<evidence type="ECO:0000313" key="2">
    <source>
        <dbReference type="Proteomes" id="UP000729402"/>
    </source>
</evidence>
<proteinExistence type="predicted"/>
<name>A0A8J5WTA0_ZIZPA</name>
<accession>A0A8J5WTA0</accession>
<comment type="caution">
    <text evidence="1">The sequence shown here is derived from an EMBL/GenBank/DDBJ whole genome shotgun (WGS) entry which is preliminary data.</text>
</comment>
<sequence>MSLDNFFAAQLICKSLRACLYNLDPLSTKIVRVRSRRTNSKPVNASGARDEIKRTAHCVFSSVELKLTRRSSGL</sequence>
<evidence type="ECO:0000313" key="1">
    <source>
        <dbReference type="EMBL" id="KAG8094312.1"/>
    </source>
</evidence>
<organism evidence="1 2">
    <name type="scientific">Zizania palustris</name>
    <name type="common">Northern wild rice</name>
    <dbReference type="NCBI Taxonomy" id="103762"/>
    <lineage>
        <taxon>Eukaryota</taxon>
        <taxon>Viridiplantae</taxon>
        <taxon>Streptophyta</taxon>
        <taxon>Embryophyta</taxon>
        <taxon>Tracheophyta</taxon>
        <taxon>Spermatophyta</taxon>
        <taxon>Magnoliopsida</taxon>
        <taxon>Liliopsida</taxon>
        <taxon>Poales</taxon>
        <taxon>Poaceae</taxon>
        <taxon>BOP clade</taxon>
        <taxon>Oryzoideae</taxon>
        <taxon>Oryzeae</taxon>
        <taxon>Zizaniinae</taxon>
        <taxon>Zizania</taxon>
    </lineage>
</organism>
<reference evidence="1" key="2">
    <citation type="submission" date="2021-02" db="EMBL/GenBank/DDBJ databases">
        <authorList>
            <person name="Kimball J.A."/>
            <person name="Haas M.W."/>
            <person name="Macchietto M."/>
            <person name="Kono T."/>
            <person name="Duquette J."/>
            <person name="Shao M."/>
        </authorList>
    </citation>
    <scope>NUCLEOTIDE SEQUENCE</scope>
    <source>
        <tissue evidence="1">Fresh leaf tissue</tissue>
    </source>
</reference>